<dbReference type="PANTHER" id="PTHR43852:SF3">
    <property type="entry name" value="NUCLEOTIDYLTRANSFERASE"/>
    <property type="match status" value="1"/>
</dbReference>
<dbReference type="CDD" id="cd05403">
    <property type="entry name" value="NT_KNTase_like"/>
    <property type="match status" value="1"/>
</dbReference>
<reference evidence="2 3" key="1">
    <citation type="journal article" date="2016" name="Nat. Commun.">
        <title>Thousands of microbial genomes shed light on interconnected biogeochemical processes in an aquifer system.</title>
        <authorList>
            <person name="Anantharaman K."/>
            <person name="Brown C.T."/>
            <person name="Hug L.A."/>
            <person name="Sharon I."/>
            <person name="Castelle C.J."/>
            <person name="Probst A.J."/>
            <person name="Thomas B.C."/>
            <person name="Singh A."/>
            <person name="Wilkins M.J."/>
            <person name="Karaoz U."/>
            <person name="Brodie E.L."/>
            <person name="Williams K.H."/>
            <person name="Hubbard S.S."/>
            <person name="Banfield J.F."/>
        </authorList>
    </citation>
    <scope>NUCLEOTIDE SEQUENCE [LARGE SCALE GENOMIC DNA]</scope>
</reference>
<dbReference type="SUPFAM" id="SSF81301">
    <property type="entry name" value="Nucleotidyltransferase"/>
    <property type="match status" value="1"/>
</dbReference>
<evidence type="ECO:0000313" key="2">
    <source>
        <dbReference type="EMBL" id="OGN06238.1"/>
    </source>
</evidence>
<name>A0A1F8F0M1_9BACT</name>
<evidence type="ECO:0000313" key="3">
    <source>
        <dbReference type="Proteomes" id="UP000176834"/>
    </source>
</evidence>
<dbReference type="AlphaFoldDB" id="A0A1F8F0M1"/>
<feature type="domain" description="Polymerase beta nucleotidyltransferase" evidence="1">
    <location>
        <begin position="13"/>
        <end position="101"/>
    </location>
</feature>
<dbReference type="NCBIfam" id="NF047752">
    <property type="entry name" value="MntA_antitoxin"/>
    <property type="match status" value="1"/>
</dbReference>
<dbReference type="InterPro" id="IPR041633">
    <property type="entry name" value="Polbeta"/>
</dbReference>
<dbReference type="Gene3D" id="3.30.460.10">
    <property type="entry name" value="Beta Polymerase, domain 2"/>
    <property type="match status" value="1"/>
</dbReference>
<dbReference type="EMBL" id="MGJN01000020">
    <property type="protein sequence ID" value="OGN06238.1"/>
    <property type="molecule type" value="Genomic_DNA"/>
</dbReference>
<organism evidence="2 3">
    <name type="scientific">Candidatus Yanofskybacteria bacterium RIFCSPHIGHO2_02_FULL_38_22b</name>
    <dbReference type="NCBI Taxonomy" id="1802673"/>
    <lineage>
        <taxon>Bacteria</taxon>
        <taxon>Candidatus Yanofskyibacteriota</taxon>
    </lineage>
</organism>
<protein>
    <recommendedName>
        <fullName evidence="1">Polymerase beta nucleotidyltransferase domain-containing protein</fullName>
    </recommendedName>
</protein>
<evidence type="ECO:0000259" key="1">
    <source>
        <dbReference type="Pfam" id="PF18765"/>
    </source>
</evidence>
<dbReference type="Proteomes" id="UP000176834">
    <property type="component" value="Unassembled WGS sequence"/>
</dbReference>
<accession>A0A1F8F0M1</accession>
<proteinExistence type="predicted"/>
<dbReference type="InterPro" id="IPR052930">
    <property type="entry name" value="TA_antitoxin_MntA"/>
</dbReference>
<dbReference type="Pfam" id="PF18765">
    <property type="entry name" value="Polbeta"/>
    <property type="match status" value="1"/>
</dbReference>
<dbReference type="PANTHER" id="PTHR43852">
    <property type="entry name" value="NUCLEOTIDYLTRANSFERASE"/>
    <property type="match status" value="1"/>
</dbReference>
<dbReference type="InterPro" id="IPR043519">
    <property type="entry name" value="NT_sf"/>
</dbReference>
<gene>
    <name evidence="2" type="ORF">A3B86_03920</name>
</gene>
<sequence>MEIEINAKLKILISKLAEKYGLSLVLLFGSQATGQIHKESDIDTAYLPEKSLDFDRECYLNYEFTNIFRQDRVDTVDIKKASPLLMYAVFDHPRILFQIDSNIFSQYRAYAFKKYVEAKPIFEEKSRRLQDYVNNIS</sequence>
<comment type="caution">
    <text evidence="2">The sequence shown here is derived from an EMBL/GenBank/DDBJ whole genome shotgun (WGS) entry which is preliminary data.</text>
</comment>